<dbReference type="PANTHER" id="PTHR12473">
    <property type="entry name" value="UBIQUITIN CARBOXYL-TERMINAL HYDROLASE MINDY-4-RELATED"/>
    <property type="match status" value="1"/>
</dbReference>
<keyword evidence="2 5" id="KW-0378">Hydrolase</keyword>
<dbReference type="OrthoDB" id="10263628at2759"/>
<dbReference type="SMART" id="SM01174">
    <property type="entry name" value="DUF4205"/>
    <property type="match status" value="1"/>
</dbReference>
<comment type="catalytic activity">
    <reaction evidence="2">
        <text>Thiol-dependent hydrolysis of ester, thioester, amide, peptide and isopeptide bonds formed by the C-terminal Gly of ubiquitin (a 76-residue protein attached to proteins as an intracellular targeting signal).</text>
        <dbReference type="EC" id="3.4.19.12"/>
    </reaction>
</comment>
<feature type="domain" description="Deubiquitinating enzyme MINDY-3/4 conserved" evidence="4">
    <location>
        <begin position="186"/>
        <end position="504"/>
    </location>
</feature>
<dbReference type="GO" id="GO:1990380">
    <property type="term" value="F:K48-linked deubiquitinase activity"/>
    <property type="evidence" value="ECO:0007669"/>
    <property type="project" value="UniProtKB-UniRule"/>
</dbReference>
<dbReference type="EMBL" id="VIIS01001173">
    <property type="protein sequence ID" value="KAF0301322.1"/>
    <property type="molecule type" value="Genomic_DNA"/>
</dbReference>
<dbReference type="EC" id="3.4.19.12" evidence="2"/>
<comment type="caution">
    <text evidence="5">The sequence shown here is derived from an EMBL/GenBank/DDBJ whole genome shotgun (WGS) entry which is preliminary data.</text>
</comment>
<protein>
    <recommendedName>
        <fullName evidence="2">Ubiquitin carboxyl-terminal hydrolase MINDY</fullName>
        <ecNumber evidence="2">3.4.19.12</ecNumber>
    </recommendedName>
</protein>
<evidence type="ECO:0000256" key="1">
    <source>
        <dbReference type="ARBA" id="ARBA00011074"/>
    </source>
</evidence>
<keyword evidence="2" id="KW-0788">Thiol protease</keyword>
<reference evidence="5 6" key="1">
    <citation type="submission" date="2019-07" db="EMBL/GenBank/DDBJ databases">
        <title>Draft genome assembly of a fouling barnacle, Amphibalanus amphitrite (Darwin, 1854): The first reference genome for Thecostraca.</title>
        <authorList>
            <person name="Kim W."/>
        </authorList>
    </citation>
    <scope>NUCLEOTIDE SEQUENCE [LARGE SCALE GENOMIC DNA]</scope>
    <source>
        <strain evidence="5">SNU_AA5</strain>
        <tissue evidence="5">Soma without cirri and trophi</tissue>
    </source>
</reference>
<dbReference type="InterPro" id="IPR039785">
    <property type="entry name" value="MINY3/4"/>
</dbReference>
<dbReference type="GO" id="GO:0004843">
    <property type="term" value="F:cysteine-type deubiquitinase activity"/>
    <property type="evidence" value="ECO:0007669"/>
    <property type="project" value="UniProtKB-UniRule"/>
</dbReference>
<feature type="region of interest" description="Disordered" evidence="3">
    <location>
        <begin position="1"/>
        <end position="78"/>
    </location>
</feature>
<dbReference type="GO" id="GO:0006508">
    <property type="term" value="P:proteolysis"/>
    <property type="evidence" value="ECO:0007669"/>
    <property type="project" value="UniProtKB-KW"/>
</dbReference>
<comment type="similarity">
    <text evidence="1 2">Belongs to the MINDY deubiquitinase family. FAM188 subfamily.</text>
</comment>
<dbReference type="PANTHER" id="PTHR12473:SF8">
    <property type="entry name" value="UBIQUITIN CARBOXYL-TERMINAL HYDROLASE MINDY-4-RELATED"/>
    <property type="match status" value="1"/>
</dbReference>
<evidence type="ECO:0000313" key="6">
    <source>
        <dbReference type="Proteomes" id="UP000440578"/>
    </source>
</evidence>
<dbReference type="InterPro" id="IPR025257">
    <property type="entry name" value="MINDY-3/4_CD"/>
</dbReference>
<accession>A0A6A4WEK5</accession>
<dbReference type="GO" id="GO:0071108">
    <property type="term" value="P:protein K48-linked deubiquitination"/>
    <property type="evidence" value="ECO:0007669"/>
    <property type="project" value="InterPro"/>
</dbReference>
<dbReference type="AlphaFoldDB" id="A0A6A4WEK5"/>
<organism evidence="5 6">
    <name type="scientific">Amphibalanus amphitrite</name>
    <name type="common">Striped barnacle</name>
    <name type="synonym">Balanus amphitrite</name>
    <dbReference type="NCBI Taxonomy" id="1232801"/>
    <lineage>
        <taxon>Eukaryota</taxon>
        <taxon>Metazoa</taxon>
        <taxon>Ecdysozoa</taxon>
        <taxon>Arthropoda</taxon>
        <taxon>Crustacea</taxon>
        <taxon>Multicrustacea</taxon>
        <taxon>Cirripedia</taxon>
        <taxon>Thoracica</taxon>
        <taxon>Thoracicalcarea</taxon>
        <taxon>Balanomorpha</taxon>
        <taxon>Balanoidea</taxon>
        <taxon>Balanidae</taxon>
        <taxon>Amphibalaninae</taxon>
        <taxon>Amphibalanus</taxon>
    </lineage>
</organism>
<keyword evidence="2" id="KW-0833">Ubl conjugation pathway</keyword>
<dbReference type="Pfam" id="PF13898">
    <property type="entry name" value="MINDY-3_4_CD"/>
    <property type="match status" value="2"/>
</dbReference>
<gene>
    <name evidence="5" type="primary">mindy4</name>
    <name evidence="5" type="ORF">FJT64_026329</name>
</gene>
<evidence type="ECO:0000259" key="4">
    <source>
        <dbReference type="SMART" id="SM01174"/>
    </source>
</evidence>
<proteinExistence type="inferred from homology"/>
<evidence type="ECO:0000256" key="3">
    <source>
        <dbReference type="SAM" id="MobiDB-lite"/>
    </source>
</evidence>
<dbReference type="Proteomes" id="UP000440578">
    <property type="component" value="Unassembled WGS sequence"/>
</dbReference>
<name>A0A6A4WEK5_AMPAM</name>
<evidence type="ECO:0000256" key="2">
    <source>
        <dbReference type="RuleBase" id="RU367088"/>
    </source>
</evidence>
<evidence type="ECO:0000313" key="5">
    <source>
        <dbReference type="EMBL" id="KAF0301322.1"/>
    </source>
</evidence>
<keyword evidence="6" id="KW-1185">Reference proteome</keyword>
<comment type="function">
    <text evidence="2">Hydrolase that can remove 'Lys-48'-linked conjugated ubiquitin from proteins.</text>
</comment>
<keyword evidence="2" id="KW-0645">Protease</keyword>
<sequence length="509" mass="55182">MASMRTEMMGTGATDDPSLGTRSSGLIEEAASRGARIRQSRELRITGGVQSTSDTWGPRQPAPPRRGSAMQGPSPVPSHELFARTETRAVRPAASAQPVTQSALGFDTWTVRRSSLTFGGEQQSESAPPAPQNDQRHMFGDLEIVDDDTMGELVSDFATMGGKGSVAARSPVKGTPITEQEGCKLKELMLGSTAMSFSPEWTKQNLSFNKTENITYGIVQYKGGPCGVLAVLQAYVMKVLLFGSQLCSVPPASDAHRPSSDEQGAALTAAITEILWKCGHGEATVALSSGRSQFPGGGRYRADGITETLQLHRVSAVAPLLAYVRDQRRQFAADAGCVLLTYSGRPLTRHRQELVNLLLTGTASSNVFDGTVRLGEGADVTVLRGVDQRSEIGLLSLFEHYKSCEVGSHLKSPQLPIWVILSESHFTCLFSGDRRLCQQPPEAGRFDLFYYDMLARQDDEIRLTVEYGGDPSAELPAVRPGELVPPLEHCLRTRWPAAKVSWNGYEPIL</sequence>